<organism evidence="3 4">
    <name type="scientific">Nocardia pseudobrasiliensis</name>
    <dbReference type="NCBI Taxonomy" id="45979"/>
    <lineage>
        <taxon>Bacteria</taxon>
        <taxon>Bacillati</taxon>
        <taxon>Actinomycetota</taxon>
        <taxon>Actinomycetes</taxon>
        <taxon>Mycobacteriales</taxon>
        <taxon>Nocardiaceae</taxon>
        <taxon>Nocardia</taxon>
    </lineage>
</organism>
<feature type="region of interest" description="Disordered" evidence="1">
    <location>
        <begin position="136"/>
        <end position="158"/>
    </location>
</feature>
<evidence type="ECO:0000313" key="4">
    <source>
        <dbReference type="Proteomes" id="UP000254869"/>
    </source>
</evidence>
<proteinExistence type="predicted"/>
<feature type="compositionally biased region" description="Low complexity" evidence="1">
    <location>
        <begin position="144"/>
        <end position="158"/>
    </location>
</feature>
<dbReference type="EMBL" id="QQBC01000010">
    <property type="protein sequence ID" value="RDI63488.1"/>
    <property type="molecule type" value="Genomic_DNA"/>
</dbReference>
<feature type="transmembrane region" description="Helical" evidence="2">
    <location>
        <begin position="42"/>
        <end position="62"/>
    </location>
</feature>
<dbReference type="Proteomes" id="UP000254869">
    <property type="component" value="Unassembled WGS sequence"/>
</dbReference>
<dbReference type="AlphaFoldDB" id="A0A370HYB8"/>
<gene>
    <name evidence="3" type="ORF">DFR76_110185</name>
</gene>
<sequence length="158" mass="15739">MAAHGLGGGSIAIGSTALTLLLFACTLTGVVVAAVPGGVARLLASLAAGQVIAHAALSAPGAHHHPAVTNSAMLAAHVVAIAAGALLIRGAELALGRVLARVRWVVVALAGWFETGPRVGMSCVVAVSAIAHRMHRSDARRRGPPGAVVRPRVNSVPA</sequence>
<evidence type="ECO:0000256" key="2">
    <source>
        <dbReference type="SAM" id="Phobius"/>
    </source>
</evidence>
<feature type="transmembrane region" description="Helical" evidence="2">
    <location>
        <begin position="68"/>
        <end position="88"/>
    </location>
</feature>
<keyword evidence="2" id="KW-0812">Transmembrane</keyword>
<feature type="transmembrane region" description="Helical" evidence="2">
    <location>
        <begin position="12"/>
        <end position="35"/>
    </location>
</feature>
<accession>A0A370HYB8</accession>
<reference evidence="3 4" key="1">
    <citation type="submission" date="2018-07" db="EMBL/GenBank/DDBJ databases">
        <title>Genomic Encyclopedia of Type Strains, Phase IV (KMG-IV): sequencing the most valuable type-strain genomes for metagenomic binning, comparative biology and taxonomic classification.</title>
        <authorList>
            <person name="Goeker M."/>
        </authorList>
    </citation>
    <scope>NUCLEOTIDE SEQUENCE [LARGE SCALE GENOMIC DNA]</scope>
    <source>
        <strain evidence="3 4">DSM 44290</strain>
    </source>
</reference>
<name>A0A370HYB8_9NOCA</name>
<evidence type="ECO:0000313" key="3">
    <source>
        <dbReference type="EMBL" id="RDI63488.1"/>
    </source>
</evidence>
<protein>
    <submittedName>
        <fullName evidence="3">Uncharacterized protein</fullName>
    </submittedName>
</protein>
<evidence type="ECO:0000256" key="1">
    <source>
        <dbReference type="SAM" id="MobiDB-lite"/>
    </source>
</evidence>
<dbReference type="STRING" id="1210086.GCA_001613105_05951"/>
<keyword evidence="2" id="KW-1133">Transmembrane helix</keyword>
<keyword evidence="2" id="KW-0472">Membrane</keyword>
<comment type="caution">
    <text evidence="3">The sequence shown here is derived from an EMBL/GenBank/DDBJ whole genome shotgun (WGS) entry which is preliminary data.</text>
</comment>
<keyword evidence="4" id="KW-1185">Reference proteome</keyword>